<evidence type="ECO:0000313" key="6">
    <source>
        <dbReference type="EMBL" id="MFD2246837.1"/>
    </source>
</evidence>
<feature type="domain" description="PKD-like" evidence="5">
    <location>
        <begin position="1224"/>
        <end position="1305"/>
    </location>
</feature>
<dbReference type="RefSeq" id="WP_250428615.1">
    <property type="nucleotide sequence ID" value="NZ_JALPRR010000001.1"/>
</dbReference>
<feature type="domain" description="PKD-like" evidence="5">
    <location>
        <begin position="1138"/>
        <end position="1214"/>
    </location>
</feature>
<evidence type="ECO:0000313" key="7">
    <source>
        <dbReference type="Proteomes" id="UP001597374"/>
    </source>
</evidence>
<feature type="domain" description="PKD-like" evidence="5">
    <location>
        <begin position="1052"/>
        <end position="1128"/>
    </location>
</feature>
<dbReference type="Pfam" id="PF19408">
    <property type="entry name" value="PKD_6"/>
    <property type="match status" value="14"/>
</dbReference>
<feature type="signal peptide" evidence="3">
    <location>
        <begin position="1"/>
        <end position="24"/>
    </location>
</feature>
<feature type="domain" description="PKD-like" evidence="5">
    <location>
        <begin position="360"/>
        <end position="435"/>
    </location>
</feature>
<feature type="domain" description="PKD-like" evidence="5">
    <location>
        <begin position="878"/>
        <end position="956"/>
    </location>
</feature>
<dbReference type="Proteomes" id="UP001597374">
    <property type="component" value="Unassembled WGS sequence"/>
</dbReference>
<comment type="caution">
    <text evidence="6">The sequence shown here is derived from an EMBL/GenBank/DDBJ whole genome shotgun (WGS) entry which is preliminary data.</text>
</comment>
<feature type="domain" description="DUF11" evidence="4">
    <location>
        <begin position="245"/>
        <end position="351"/>
    </location>
</feature>
<evidence type="ECO:0000259" key="5">
    <source>
        <dbReference type="Pfam" id="PF19408"/>
    </source>
</evidence>
<dbReference type="Pfam" id="PF13585">
    <property type="entry name" value="CHU_C"/>
    <property type="match status" value="1"/>
</dbReference>
<comment type="similarity">
    <text evidence="1">Belongs to the ice-binding protein family.</text>
</comment>
<feature type="domain" description="PKD-like" evidence="5">
    <location>
        <begin position="441"/>
        <end position="520"/>
    </location>
</feature>
<feature type="chain" id="PRO_5046873417" evidence="3">
    <location>
        <begin position="25"/>
        <end position="1653"/>
    </location>
</feature>
<sequence>MISFSKKVILALVGFWLATTVVFAQQAPSLGALYDFSALGYTKVSNTGSTVISANLGVAAGSITGFPPGTVLRGKHENDAVAKQANLDAIAAFNNAAGRPVTATYSNANLGKGQLASLSPGVYELNGNTLLSGELILDGENNPNALFIFHVKGSLDIANYSQMTLKRDASSAYVYWVIDGGVTAGISTVLKGNILAKQNIVLGDGTLLQGRVASLSGELDLTNNRLHIPADLEVTMQKNPGANGANRYVVGETITYTIKARNNGPVDEEGVKVMDVQFTGESPTFTSSIPGATFARDANTGMWVWTIGNFAYKQEATLTITATISATGNGFARAVISGAGVDEIRSNNSVELNFCVVLPNAGVISGPGALCVGSTGTYSIDPIPGATRYTWNVPSGWTYTANENTITVTAGQNTGVISVTVNNTCGESLPSRLEVSNFANPPAKPGPIRGDENVCVGTGVTYSIDPVANATSYQWVLPEGWTMVEDNGTTITVMPGGTNTRKTLQVRAINVCGVSEPSTREVQPFLTKPAMPSPITGSGSVCSTKTSTTFSIAPQNDATSYRWTVPASWSILSGQGTTSITVKPSAEAGSITVVAINACGDGPARTLEVTPVTAAPAVPGAITGVTPVCLGSTGLKYSVAPVATASGYTWYVPSGWTITSGQGTNEITVSVSATASAGKVTVQATNDCGASSTRSLDVTTVSGTPIAPLTIRGTAYGCANSTFTYETDPVAGASTYTWTVPEGWSITAGQGTTRITVTMGTKSGNVTVRASNACGNSAAKSLAVTPFTSTPIQPFAIKGAAEVCVGQQSVVYSLDPVVNTLEYIWAVPDGWTITSGQGTTSITVTTGSTGGYITVTASNDCGASAPATLKVNPTTAAPITPTKINGELQVCVGQQGLTYMVDPVPGAVSYQWTIAGTGWRIESGNGTSVVKVVAGTVEATISVVAINACGKKSPAQSALIVFRNPPVKPNPIVGEAVPCIGITYTYSVAPVAEASSYIWIVPTGWEIIGGANGTSITVKPNSNAGSVRVRATNNCGASDYQFMEVTPSANTPATLGNIKGEANACVNGTGTYSVDAVPGVRSYNWAVPAGWTITAGQGTATITVKTSSTGGLISVTPENDCGVGATKTKSITMVTSAPAQPGTITGESLLCSGTNQVYSIQPVAGASSYNWTFPGADWVIINGQGTTSVTVISGKTTGQVTVTALNGCGGSSSTLNVTPSNGAPAAPAEIVNNSGSFCGSSDNVRFSVAGVSTATSYTWTVPNGWTITSGQGTTSITVKTGTQGGEVAVSATNLCGKGSARTLYVAPQQPIAAPAAIQGPIIPCNGSTETVYTVAPIAGADSYLWTVPTGWQILAGAGTNSIKVHVSGGGTIGVRAKNSCGTTGETTLKVRVVTAVPVAPSAIRGETLLCSVGSVTYEIDSVATSGSYTWTVPAGWTITAGQGTTKITATVGKASGNVSVTADNSCGSSAIRTLAVTAAPLATMGKIIDRSSPCVGLVYEVEPVSGATNYTWTLPDGWTITSGAGTNRISVQAGNGTGAGVITVVASNEVCTSQVATLTPDLSLINGEVVFSNVFSPNNDGTNDTWEVANLMNYPDNDLTIINRWGNEVYRSKSYKNNWNGDNLAEGTYYYIARVKMCDGAEKVFKGFVMIVR</sequence>
<dbReference type="InterPro" id="IPR001434">
    <property type="entry name" value="OmcB-like_DUF11"/>
</dbReference>
<dbReference type="EMBL" id="JBHUIM010000001">
    <property type="protein sequence ID" value="MFD2246837.1"/>
    <property type="molecule type" value="Genomic_DNA"/>
</dbReference>
<feature type="domain" description="PKD-like" evidence="5">
    <location>
        <begin position="791"/>
        <end position="871"/>
    </location>
</feature>
<feature type="domain" description="PKD-like" evidence="5">
    <location>
        <begin position="1312"/>
        <end position="1390"/>
    </location>
</feature>
<keyword evidence="2 3" id="KW-0732">Signal</keyword>
<accession>A0ABW5CWP7</accession>
<evidence type="ECO:0000256" key="1">
    <source>
        <dbReference type="ARBA" id="ARBA00005445"/>
    </source>
</evidence>
<proteinExistence type="inferred from homology"/>
<evidence type="ECO:0000259" key="4">
    <source>
        <dbReference type="Pfam" id="PF01345"/>
    </source>
</evidence>
<dbReference type="InterPro" id="IPR026341">
    <property type="entry name" value="T9SS_type_B"/>
</dbReference>
<dbReference type="InterPro" id="IPR021884">
    <property type="entry name" value="Ice-bd_prot"/>
</dbReference>
<feature type="domain" description="PKD-like" evidence="5">
    <location>
        <begin position="529"/>
        <end position="609"/>
    </location>
</feature>
<dbReference type="Pfam" id="PF01345">
    <property type="entry name" value="DUF11"/>
    <property type="match status" value="1"/>
</dbReference>
<reference evidence="7" key="1">
    <citation type="journal article" date="2019" name="Int. J. Syst. Evol. Microbiol.">
        <title>The Global Catalogue of Microorganisms (GCM) 10K type strain sequencing project: providing services to taxonomists for standard genome sequencing and annotation.</title>
        <authorList>
            <consortium name="The Broad Institute Genomics Platform"/>
            <consortium name="The Broad Institute Genome Sequencing Center for Infectious Disease"/>
            <person name="Wu L."/>
            <person name="Ma J."/>
        </authorList>
    </citation>
    <scope>NUCLEOTIDE SEQUENCE [LARGE SCALE GENOMIC DNA]</scope>
    <source>
        <strain evidence="7">CGMCC 4.1782</strain>
    </source>
</reference>
<dbReference type="InterPro" id="IPR045829">
    <property type="entry name" value="PKD_6"/>
</dbReference>
<protein>
    <submittedName>
        <fullName evidence="6">Ice-binding family protein</fullName>
    </submittedName>
</protein>
<dbReference type="InterPro" id="IPR047589">
    <property type="entry name" value="DUF11_rpt"/>
</dbReference>
<evidence type="ECO:0000256" key="2">
    <source>
        <dbReference type="ARBA" id="ARBA00022729"/>
    </source>
</evidence>
<feature type="domain" description="PKD-like" evidence="5">
    <location>
        <begin position="705"/>
        <end position="784"/>
    </location>
</feature>
<feature type="domain" description="PKD-like" evidence="5">
    <location>
        <begin position="965"/>
        <end position="1043"/>
    </location>
</feature>
<gene>
    <name evidence="6" type="ORF">ACFSKP_11270</name>
</gene>
<feature type="domain" description="PKD-like" evidence="5">
    <location>
        <begin position="1397"/>
        <end position="1476"/>
    </location>
</feature>
<feature type="domain" description="PKD-like" evidence="5">
    <location>
        <begin position="616"/>
        <end position="698"/>
    </location>
</feature>
<evidence type="ECO:0000256" key="3">
    <source>
        <dbReference type="SAM" id="SignalP"/>
    </source>
</evidence>
<name>A0ABW5CWP7_9BACT</name>
<keyword evidence="7" id="KW-1185">Reference proteome</keyword>
<dbReference type="NCBIfam" id="TIGR01451">
    <property type="entry name" value="B_ant_repeat"/>
    <property type="match status" value="1"/>
</dbReference>
<organism evidence="6 7">
    <name type="scientific">Pontibacter ruber</name>
    <dbReference type="NCBI Taxonomy" id="1343895"/>
    <lineage>
        <taxon>Bacteria</taxon>
        <taxon>Pseudomonadati</taxon>
        <taxon>Bacteroidota</taxon>
        <taxon>Cytophagia</taxon>
        <taxon>Cytophagales</taxon>
        <taxon>Hymenobacteraceae</taxon>
        <taxon>Pontibacter</taxon>
    </lineage>
</organism>
<dbReference type="NCBIfam" id="TIGR04131">
    <property type="entry name" value="Bac_Flav_CTERM"/>
    <property type="match status" value="1"/>
</dbReference>
<dbReference type="Pfam" id="PF11999">
    <property type="entry name" value="Ice_binding"/>
    <property type="match status" value="1"/>
</dbReference>
<feature type="domain" description="PKD-like" evidence="5">
    <location>
        <begin position="1482"/>
        <end position="1556"/>
    </location>
</feature>